<feature type="region of interest" description="Disordered" evidence="1">
    <location>
        <begin position="20"/>
        <end position="44"/>
    </location>
</feature>
<dbReference type="EMBL" id="AEYP01093580">
    <property type="status" value="NOT_ANNOTATED_CDS"/>
    <property type="molecule type" value="Genomic_DNA"/>
</dbReference>
<name>M3XZA2_MUSPF</name>
<organism evidence="2">
    <name type="scientific">Mustela putorius furo</name>
    <name type="common">European domestic ferret</name>
    <name type="synonym">Mustela furo</name>
    <dbReference type="NCBI Taxonomy" id="9669"/>
    <lineage>
        <taxon>Eukaryota</taxon>
        <taxon>Metazoa</taxon>
        <taxon>Chordata</taxon>
        <taxon>Craniata</taxon>
        <taxon>Vertebrata</taxon>
        <taxon>Euteleostomi</taxon>
        <taxon>Mammalia</taxon>
        <taxon>Eutheria</taxon>
        <taxon>Laurasiatheria</taxon>
        <taxon>Carnivora</taxon>
        <taxon>Caniformia</taxon>
        <taxon>Musteloidea</taxon>
        <taxon>Mustelidae</taxon>
        <taxon>Mustelinae</taxon>
        <taxon>Mustela</taxon>
    </lineage>
</organism>
<feature type="compositionally biased region" description="Pro residues" evidence="1">
    <location>
        <begin position="22"/>
        <end position="32"/>
    </location>
</feature>
<sequence>MSALPELEKILTSLWKLRERPSPLPSAEPTPEPSNEAGQSSQRWGELAHVWETLRVSLQITPPAGGFLKKNFLSPLSISPNSWK</sequence>
<reference evidence="2" key="1">
    <citation type="submission" date="2024-06" db="UniProtKB">
        <authorList>
            <consortium name="Ensembl"/>
        </authorList>
    </citation>
    <scope>IDENTIFICATION</scope>
</reference>
<dbReference type="InParanoid" id="M3XZA2"/>
<dbReference type="AlphaFoldDB" id="M3XZA2"/>
<protein>
    <submittedName>
        <fullName evidence="2">Uncharacterized protein</fullName>
    </submittedName>
</protein>
<dbReference type="Ensembl" id="ENSMPUT00000004479.1">
    <property type="protein sequence ID" value="ENSMPUP00000004403.1"/>
    <property type="gene ID" value="ENSMPUG00000004436.1"/>
</dbReference>
<dbReference type="HOGENOM" id="CLU_2526892_0_0_1"/>
<accession>M3XZA2</accession>
<evidence type="ECO:0000256" key="1">
    <source>
        <dbReference type="SAM" id="MobiDB-lite"/>
    </source>
</evidence>
<evidence type="ECO:0000313" key="2">
    <source>
        <dbReference type="Ensembl" id="ENSMPUP00000004403.1"/>
    </source>
</evidence>
<proteinExistence type="predicted"/>